<dbReference type="CDD" id="cd15831">
    <property type="entry name" value="BTAD"/>
    <property type="match status" value="1"/>
</dbReference>
<evidence type="ECO:0000256" key="6">
    <source>
        <dbReference type="PROSITE-ProRule" id="PRU01091"/>
    </source>
</evidence>
<dbReference type="GO" id="GO:0006355">
    <property type="term" value="P:regulation of DNA-templated transcription"/>
    <property type="evidence" value="ECO:0007669"/>
    <property type="project" value="InterPro"/>
</dbReference>
<comment type="similarity">
    <text evidence="1">Belongs to the AfsR/DnrI/RedD regulatory family.</text>
</comment>
<comment type="caution">
    <text evidence="9">The sequence shown here is derived from an EMBL/GenBank/DDBJ whole genome shotgun (WGS) entry which is preliminary data.</text>
</comment>
<dbReference type="InterPro" id="IPR051677">
    <property type="entry name" value="AfsR-DnrI-RedD_regulator"/>
</dbReference>
<keyword evidence="4 6" id="KW-0238">DNA-binding</keyword>
<evidence type="ECO:0000256" key="3">
    <source>
        <dbReference type="ARBA" id="ARBA00023015"/>
    </source>
</evidence>
<dbReference type="Pfam" id="PF03704">
    <property type="entry name" value="BTAD"/>
    <property type="match status" value="1"/>
</dbReference>
<evidence type="ECO:0000313" key="9">
    <source>
        <dbReference type="EMBL" id="GCD32726.1"/>
    </source>
</evidence>
<feature type="DNA-binding region" description="OmpR/PhoB-type" evidence="6">
    <location>
        <begin position="1"/>
        <end position="99"/>
    </location>
</feature>
<dbReference type="Gene3D" id="1.25.40.10">
    <property type="entry name" value="Tetratricopeptide repeat domain"/>
    <property type="match status" value="1"/>
</dbReference>
<dbReference type="PROSITE" id="PS51755">
    <property type="entry name" value="OMPR_PHOB"/>
    <property type="match status" value="1"/>
</dbReference>
<dbReference type="PANTHER" id="PTHR35807">
    <property type="entry name" value="TRANSCRIPTIONAL REGULATOR REDD-RELATED"/>
    <property type="match status" value="1"/>
</dbReference>
<evidence type="ECO:0000256" key="1">
    <source>
        <dbReference type="ARBA" id="ARBA00005820"/>
    </source>
</evidence>
<dbReference type="InterPro" id="IPR036388">
    <property type="entry name" value="WH-like_DNA-bd_sf"/>
</dbReference>
<evidence type="ECO:0000259" key="8">
    <source>
        <dbReference type="PROSITE" id="PS51755"/>
    </source>
</evidence>
<dbReference type="InterPro" id="IPR016032">
    <property type="entry name" value="Sig_transdc_resp-reg_C-effctor"/>
</dbReference>
<evidence type="ECO:0000313" key="10">
    <source>
        <dbReference type="Proteomes" id="UP000287830"/>
    </source>
</evidence>
<dbReference type="GO" id="GO:0003677">
    <property type="term" value="F:DNA binding"/>
    <property type="evidence" value="ECO:0007669"/>
    <property type="project" value="UniProtKB-UniRule"/>
</dbReference>
<dbReference type="RefSeq" id="WP_280526748.1">
    <property type="nucleotide sequence ID" value="NZ_BHZC01000001.1"/>
</dbReference>
<reference evidence="9 10" key="1">
    <citation type="submission" date="2018-11" db="EMBL/GenBank/DDBJ databases">
        <title>Whole genome sequence of Streptomyces chrestomyceticus NBRC 13444(T).</title>
        <authorList>
            <person name="Komaki H."/>
            <person name="Tamura T."/>
        </authorList>
    </citation>
    <scope>NUCLEOTIDE SEQUENCE [LARGE SCALE GENOMIC DNA]</scope>
    <source>
        <strain evidence="9 10">NBRC 13444</strain>
    </source>
</reference>
<evidence type="ECO:0000256" key="5">
    <source>
        <dbReference type="ARBA" id="ARBA00023163"/>
    </source>
</evidence>
<organism evidence="9 10">
    <name type="scientific">Streptomyces chrestomyceticus JCM 4735</name>
    <dbReference type="NCBI Taxonomy" id="1306181"/>
    <lineage>
        <taxon>Bacteria</taxon>
        <taxon>Bacillati</taxon>
        <taxon>Actinomycetota</taxon>
        <taxon>Actinomycetes</taxon>
        <taxon>Kitasatosporales</taxon>
        <taxon>Streptomycetaceae</taxon>
        <taxon>Streptomyces</taxon>
    </lineage>
</organism>
<dbReference type="SUPFAM" id="SSF46894">
    <property type="entry name" value="C-terminal effector domain of the bipartite response regulators"/>
    <property type="match status" value="1"/>
</dbReference>
<dbReference type="Pfam" id="PF00486">
    <property type="entry name" value="Trans_reg_C"/>
    <property type="match status" value="1"/>
</dbReference>
<dbReference type="InterPro" id="IPR005158">
    <property type="entry name" value="BTAD"/>
</dbReference>
<evidence type="ECO:0000256" key="7">
    <source>
        <dbReference type="SAM" id="MobiDB-lite"/>
    </source>
</evidence>
<dbReference type="EMBL" id="BHZC01000001">
    <property type="protein sequence ID" value="GCD32726.1"/>
    <property type="molecule type" value="Genomic_DNA"/>
</dbReference>
<dbReference type="SUPFAM" id="SSF48452">
    <property type="entry name" value="TPR-like"/>
    <property type="match status" value="1"/>
</dbReference>
<sequence length="280" mass="30337">MVVRLCLSGPVEVVLRGRPVDAGPPQRRAVLAALAVDAGRPVPVEVLIERVWGADPPEGARRALYAHICRIRRLGDEPGTGGRGRLPVLRRCGGYQLDLDPDAVDLRKFLRLVALARVSGQPQDRRAALLRESLALWRGEPLAGLRGGWSSRVREAWRRRRVDAAVRLADIEVHGGDPAAVAHQLRDLLDEHPTTEPVAEALMYALYVAGDGAEALRCYAQLRHRLVEELGAEPGHGLRELHRRILLGRPPGGAADLSPAPAAPDTDARTGPAGQFLLAD</sequence>
<dbReference type="SMART" id="SM01043">
    <property type="entry name" value="BTAD"/>
    <property type="match status" value="1"/>
</dbReference>
<dbReference type="InterPro" id="IPR011990">
    <property type="entry name" value="TPR-like_helical_dom_sf"/>
</dbReference>
<feature type="region of interest" description="Disordered" evidence="7">
    <location>
        <begin position="250"/>
        <end position="280"/>
    </location>
</feature>
<dbReference type="SMART" id="SM00862">
    <property type="entry name" value="Trans_reg_C"/>
    <property type="match status" value="1"/>
</dbReference>
<keyword evidence="3" id="KW-0805">Transcription regulation</keyword>
<keyword evidence="5" id="KW-0804">Transcription</keyword>
<protein>
    <submittedName>
        <fullName evidence="9">SARP family transcriptional regulator</fullName>
    </submittedName>
</protein>
<feature type="compositionally biased region" description="Low complexity" evidence="7">
    <location>
        <begin position="252"/>
        <end position="273"/>
    </location>
</feature>
<gene>
    <name evidence="9" type="ORF">OEIGOIKO_00443</name>
</gene>
<evidence type="ECO:0000256" key="2">
    <source>
        <dbReference type="ARBA" id="ARBA00023012"/>
    </source>
</evidence>
<feature type="domain" description="OmpR/PhoB-type" evidence="8">
    <location>
        <begin position="1"/>
        <end position="99"/>
    </location>
</feature>
<accession>A0A7U9KP24</accession>
<dbReference type="GeneID" id="95619521"/>
<dbReference type="Proteomes" id="UP000287830">
    <property type="component" value="Unassembled WGS sequence"/>
</dbReference>
<dbReference type="Gene3D" id="1.10.10.10">
    <property type="entry name" value="Winged helix-like DNA-binding domain superfamily/Winged helix DNA-binding domain"/>
    <property type="match status" value="1"/>
</dbReference>
<dbReference type="GO" id="GO:0000160">
    <property type="term" value="P:phosphorelay signal transduction system"/>
    <property type="evidence" value="ECO:0007669"/>
    <property type="project" value="UniProtKB-KW"/>
</dbReference>
<dbReference type="AlphaFoldDB" id="A0A7U9KP24"/>
<dbReference type="PANTHER" id="PTHR35807:SF1">
    <property type="entry name" value="TRANSCRIPTIONAL REGULATOR REDD"/>
    <property type="match status" value="1"/>
</dbReference>
<evidence type="ECO:0000256" key="4">
    <source>
        <dbReference type="ARBA" id="ARBA00023125"/>
    </source>
</evidence>
<proteinExistence type="inferred from homology"/>
<dbReference type="InterPro" id="IPR001867">
    <property type="entry name" value="OmpR/PhoB-type_DNA-bd"/>
</dbReference>
<keyword evidence="2" id="KW-0902">Two-component regulatory system</keyword>
<name>A0A7U9KP24_9ACTN</name>